<keyword evidence="7" id="KW-1185">Reference proteome</keyword>
<dbReference type="InterPro" id="IPR038765">
    <property type="entry name" value="Papain-like_cys_pep_sf"/>
</dbReference>
<dbReference type="GO" id="GO:0016579">
    <property type="term" value="P:protein deubiquitination"/>
    <property type="evidence" value="ECO:0007669"/>
    <property type="project" value="InterPro"/>
</dbReference>
<name>A0A485LNY2_9STRA</name>
<dbReference type="Gene3D" id="3.90.70.10">
    <property type="entry name" value="Cysteine proteinases"/>
    <property type="match status" value="1"/>
</dbReference>
<dbReference type="Proteomes" id="UP000332933">
    <property type="component" value="Unassembled WGS sequence"/>
</dbReference>
<dbReference type="InterPro" id="IPR001478">
    <property type="entry name" value="PDZ"/>
</dbReference>
<evidence type="ECO:0000256" key="1">
    <source>
        <dbReference type="ARBA" id="ARBA00022786"/>
    </source>
</evidence>
<dbReference type="PROSITE" id="PS50106">
    <property type="entry name" value="PDZ"/>
    <property type="match status" value="1"/>
</dbReference>
<dbReference type="CDD" id="cd02257">
    <property type="entry name" value="Peptidase_C19"/>
    <property type="match status" value="1"/>
</dbReference>
<accession>A0A485LNY2</accession>
<protein>
    <submittedName>
        <fullName evidence="6">Aste57867_23514 protein</fullName>
    </submittedName>
</protein>
<evidence type="ECO:0000313" key="6">
    <source>
        <dbReference type="EMBL" id="VFU00159.1"/>
    </source>
</evidence>
<evidence type="ECO:0000256" key="2">
    <source>
        <dbReference type="ARBA" id="ARBA00022801"/>
    </source>
</evidence>
<dbReference type="PANTHER" id="PTHR22975:SF9">
    <property type="entry name" value="ECHINUS SPLICE FORM 3"/>
    <property type="match status" value="1"/>
</dbReference>
<dbReference type="InterPro" id="IPR036034">
    <property type="entry name" value="PDZ_sf"/>
</dbReference>
<dbReference type="InterPro" id="IPR052398">
    <property type="entry name" value="Ubiquitin_hydrolase_53/54"/>
</dbReference>
<evidence type="ECO:0000259" key="3">
    <source>
        <dbReference type="PROSITE" id="PS50106"/>
    </source>
</evidence>
<dbReference type="AlphaFoldDB" id="A0A485LNY2"/>
<dbReference type="PROSITE" id="PS50235">
    <property type="entry name" value="USP_3"/>
    <property type="match status" value="1"/>
</dbReference>
<keyword evidence="2" id="KW-0378">Hydrolase</keyword>
<evidence type="ECO:0000313" key="5">
    <source>
        <dbReference type="EMBL" id="KAF0684515.1"/>
    </source>
</evidence>
<dbReference type="PANTHER" id="PTHR22975">
    <property type="entry name" value="UBIQUITIN SPECIFIC PROTEINASE"/>
    <property type="match status" value="1"/>
</dbReference>
<dbReference type="EMBL" id="VJMH01007276">
    <property type="protein sequence ID" value="KAF0684515.1"/>
    <property type="molecule type" value="Genomic_DNA"/>
</dbReference>
<proteinExistence type="predicted"/>
<feature type="domain" description="PDZ" evidence="3">
    <location>
        <begin position="509"/>
        <end position="563"/>
    </location>
</feature>
<sequence length="602" mass="66245">MSSAADRAANLKHSSMHKGLTNHIGQNNCFLNVIIQSLWHLDSFRVLIKSSDHTTFHTIHDTCLLCELKEIFTYYEFSEERALAPDNVRLALNMLSAQSDRFQLGAMGDATETLDTIFASMHADQCRHVAATTTTTSLESSIEIKDTACDPKCIAHALFESNMFDMYHCTTCNATSEPDMWKDTLYRVYFAELYPFVETKASSSFFGAHSPTSNAKHTFESVLKKLLNEGPRKSCPESESDHQCTGRCQVERWLMKFPIVFAVSIVWPANQIGGKELKAFANIIPHELDLGLIFRLGGDAAGLAAAESIYLFRGMVCYYGQHYVSFFKSQSTPHRWYLFDDVNVRIVGPWDEVRRLVERGCYQPTILFWEKNQLAYETLETLAQEVHQQTLSPLRSPQAASAALPPLIQPTVSSSSPPRPVKLSPPKPRGTLACHVFTNNVAHVTSPIVSPSRLEPAQVDTLAALDSLDELDGVTVVQDDDDDSDTTSIPWTIVIPPVAASDDGTCIFKVQLTAQDGGLGLVVAPHTLTGRLIVTEVEASGRPLPALACGAIAKGDELIAIDGDVIDESWTASHADILAAGPVDVSAVHTHQRSPRVQMCRV</sequence>
<dbReference type="InterPro" id="IPR028889">
    <property type="entry name" value="USP"/>
</dbReference>
<feature type="domain" description="USP" evidence="4">
    <location>
        <begin position="18"/>
        <end position="372"/>
    </location>
</feature>
<dbReference type="SUPFAM" id="SSF54001">
    <property type="entry name" value="Cysteine proteinases"/>
    <property type="match status" value="1"/>
</dbReference>
<organism evidence="6 7">
    <name type="scientific">Aphanomyces stellatus</name>
    <dbReference type="NCBI Taxonomy" id="120398"/>
    <lineage>
        <taxon>Eukaryota</taxon>
        <taxon>Sar</taxon>
        <taxon>Stramenopiles</taxon>
        <taxon>Oomycota</taxon>
        <taxon>Saprolegniomycetes</taxon>
        <taxon>Saprolegniales</taxon>
        <taxon>Verrucalvaceae</taxon>
        <taxon>Aphanomyces</taxon>
    </lineage>
</organism>
<dbReference type="Pfam" id="PF00443">
    <property type="entry name" value="UCH"/>
    <property type="match status" value="1"/>
</dbReference>
<evidence type="ECO:0000259" key="4">
    <source>
        <dbReference type="PROSITE" id="PS50235"/>
    </source>
</evidence>
<dbReference type="EMBL" id="CAADRA010007302">
    <property type="protein sequence ID" value="VFU00159.1"/>
    <property type="molecule type" value="Genomic_DNA"/>
</dbReference>
<reference evidence="6 7" key="1">
    <citation type="submission" date="2019-03" db="EMBL/GenBank/DDBJ databases">
        <authorList>
            <person name="Gaulin E."/>
            <person name="Dumas B."/>
        </authorList>
    </citation>
    <scope>NUCLEOTIDE SEQUENCE [LARGE SCALE GENOMIC DNA]</scope>
    <source>
        <strain evidence="6">CBS 568.67</strain>
    </source>
</reference>
<reference evidence="5" key="2">
    <citation type="submission" date="2019-06" db="EMBL/GenBank/DDBJ databases">
        <title>Genomics analysis of Aphanomyces spp. identifies a new class of oomycete effector associated with host adaptation.</title>
        <authorList>
            <person name="Gaulin E."/>
        </authorList>
    </citation>
    <scope>NUCLEOTIDE SEQUENCE</scope>
    <source>
        <strain evidence="5">CBS 578.67</strain>
    </source>
</reference>
<dbReference type="OrthoDB" id="205782at2759"/>
<dbReference type="GO" id="GO:0004843">
    <property type="term" value="F:cysteine-type deubiquitinase activity"/>
    <property type="evidence" value="ECO:0007669"/>
    <property type="project" value="InterPro"/>
</dbReference>
<dbReference type="InterPro" id="IPR001394">
    <property type="entry name" value="Peptidase_C19_UCH"/>
</dbReference>
<evidence type="ECO:0000313" key="7">
    <source>
        <dbReference type="Proteomes" id="UP000332933"/>
    </source>
</evidence>
<keyword evidence="1" id="KW-0833">Ubl conjugation pathway</keyword>
<gene>
    <name evidence="6" type="primary">Aste57867_23514</name>
    <name evidence="5" type="ORF">As57867_023443</name>
    <name evidence="6" type="ORF">ASTE57867_23514</name>
</gene>
<dbReference type="SUPFAM" id="SSF50156">
    <property type="entry name" value="PDZ domain-like"/>
    <property type="match status" value="1"/>
</dbReference>